<evidence type="ECO:0000256" key="4">
    <source>
        <dbReference type="ARBA" id="ARBA00022475"/>
    </source>
</evidence>
<keyword evidence="8" id="KW-1278">Translocase</keyword>
<dbReference type="PROSITE" id="PS50893">
    <property type="entry name" value="ABC_TRANSPORTER_2"/>
    <property type="match status" value="1"/>
</dbReference>
<dbReference type="Proteomes" id="UP000658720">
    <property type="component" value="Unassembled WGS sequence"/>
</dbReference>
<comment type="similarity">
    <text evidence="2">Belongs to the ABC transporter superfamily. Nitrate/nitrite/cyanate uptake transporter (NitT) (TC 3.A.1.16) family.</text>
</comment>
<feature type="domain" description="ABC transporter" evidence="11">
    <location>
        <begin position="5"/>
        <end position="239"/>
    </location>
</feature>
<keyword evidence="6" id="KW-0547">Nucleotide-binding</keyword>
<dbReference type="SUPFAM" id="SSF53850">
    <property type="entry name" value="Periplasmic binding protein-like II"/>
    <property type="match status" value="1"/>
</dbReference>
<accession>A0ABR9VNR3</accession>
<dbReference type="Pfam" id="PF00005">
    <property type="entry name" value="ABC_tran"/>
    <property type="match status" value="1"/>
</dbReference>
<dbReference type="Gene3D" id="3.40.50.300">
    <property type="entry name" value="P-loop containing nucleotide triphosphate hydrolases"/>
    <property type="match status" value="1"/>
</dbReference>
<evidence type="ECO:0000256" key="10">
    <source>
        <dbReference type="ARBA" id="ARBA00023136"/>
    </source>
</evidence>
<evidence type="ECO:0000313" key="13">
    <source>
        <dbReference type="Proteomes" id="UP000658720"/>
    </source>
</evidence>
<keyword evidence="13" id="KW-1185">Reference proteome</keyword>
<keyword evidence="9" id="KW-0406">Ion transport</keyword>
<sequence length="670" mass="74732">MMPFIEIDHVDRIFLLPDGGRYIALKNIELKINQGEFISLIGHSGCGKSTLLNMISGLDKPTFGGVIMEGKEITEPGPERMVVFQNYSLLPWLTVRQNIALAVNRVLRNLPKPEQEKIIDDNIALVGLQRAAHKRPGELSGGMKQRVAIARALATRPKVLLLDEPFGALDALTRGNLQERLMEIVQESGVTCIMVTHDVDEALLLSDRVVMLTTGPEAHIGQVLEVPIPRPRHRLEVVNHPSYYALRGEIVYFLNQQKRAKKVGAVSQFAGAMSGNGLEKINLNLGFIALSDCAPLVIAKEKGFFQKHGLDQVNLVKEPSWQAIADGIRERRLDGAPMVAGMPLALTLGMGGKTPLPMITALVMGRNGNAITLGKKFAEAGVKNLEDLKTKLTETPDQVSTLGMVHPASMQNLLLRYWLASGGIDPDQDVNLIRLPPPQMVANLKAGNIDGFAVGEPWNSYAVKEDLGYVIATDLDIWDGHPEKVLGVREEWVNKYPATHLALVKALLEACEYCDDRRHRREIVDYLAQPQYLGVAAEYISPGFIDAYDKGNETEPEMLLQFNQFYVQQSNYPSRSEGLWILTQLARWGYIDFPKNWLEIIERVRRPDLFGEACRQLGWPDLEGDHHNVNLFDGMVFTPNDPVGYIKRFTIHRDIRVAEIMIDPVDSPSK</sequence>
<evidence type="ECO:0000256" key="2">
    <source>
        <dbReference type="ARBA" id="ARBA00009440"/>
    </source>
</evidence>
<dbReference type="CDD" id="cd03293">
    <property type="entry name" value="ABC_NrtD_SsuB_transporters"/>
    <property type="match status" value="1"/>
</dbReference>
<gene>
    <name evidence="12" type="ORF">IQ217_03780</name>
</gene>
<dbReference type="PANTHER" id="PTHR42781:SF8">
    <property type="entry name" value="BICARBONATE TRANSPORT ATP-BINDING PROTEIN CMPC"/>
    <property type="match status" value="1"/>
</dbReference>
<dbReference type="NCBIfam" id="TIGR01184">
    <property type="entry name" value="ntrCD"/>
    <property type="match status" value="1"/>
</dbReference>
<keyword evidence="5" id="KW-0997">Cell inner membrane</keyword>
<evidence type="ECO:0000256" key="8">
    <source>
        <dbReference type="ARBA" id="ARBA00022967"/>
    </source>
</evidence>
<dbReference type="Pfam" id="PF13379">
    <property type="entry name" value="NMT1_2"/>
    <property type="match status" value="1"/>
</dbReference>
<dbReference type="InterPro" id="IPR005890">
    <property type="entry name" value="NO3_transporter_ATP-bd-like"/>
</dbReference>
<name>A0ABR9VNR3_9SYNC</name>
<dbReference type="InterPro" id="IPR027417">
    <property type="entry name" value="P-loop_NTPase"/>
</dbReference>
<dbReference type="InterPro" id="IPR003593">
    <property type="entry name" value="AAA+_ATPase"/>
</dbReference>
<reference evidence="12 13" key="1">
    <citation type="submission" date="2020-10" db="EMBL/GenBank/DDBJ databases">
        <authorList>
            <person name="Castelo-Branco R."/>
            <person name="Eusebio N."/>
            <person name="Adriana R."/>
            <person name="Vieira A."/>
            <person name="Brugerolle De Fraissinette N."/>
            <person name="Rezende De Castro R."/>
            <person name="Schneider M.P."/>
            <person name="Vasconcelos V."/>
            <person name="Leao P.N."/>
        </authorList>
    </citation>
    <scope>NUCLEOTIDE SEQUENCE [LARGE SCALE GENOMIC DNA]</scope>
    <source>
        <strain evidence="12 13">LEGE 00031</strain>
    </source>
</reference>
<keyword evidence="4" id="KW-1003">Cell membrane</keyword>
<dbReference type="InterPro" id="IPR044527">
    <property type="entry name" value="NrtA/CpmA_ABC-bd_dom"/>
</dbReference>
<keyword evidence="7" id="KW-0067">ATP-binding</keyword>
<evidence type="ECO:0000256" key="6">
    <source>
        <dbReference type="ARBA" id="ARBA00022741"/>
    </source>
</evidence>
<comment type="caution">
    <text evidence="12">The sequence shown here is derived from an EMBL/GenBank/DDBJ whole genome shotgun (WGS) entry which is preliminary data.</text>
</comment>
<protein>
    <submittedName>
        <fullName evidence="12">ABC transporter substrate-binding protein</fullName>
    </submittedName>
</protein>
<evidence type="ECO:0000256" key="7">
    <source>
        <dbReference type="ARBA" id="ARBA00022840"/>
    </source>
</evidence>
<proteinExistence type="inferred from homology"/>
<dbReference type="SUPFAM" id="SSF52540">
    <property type="entry name" value="P-loop containing nucleoside triphosphate hydrolases"/>
    <property type="match status" value="1"/>
</dbReference>
<evidence type="ECO:0000256" key="5">
    <source>
        <dbReference type="ARBA" id="ARBA00022519"/>
    </source>
</evidence>
<evidence type="ECO:0000256" key="1">
    <source>
        <dbReference type="ARBA" id="ARBA00004417"/>
    </source>
</evidence>
<dbReference type="InterPro" id="IPR050093">
    <property type="entry name" value="ABC_SmlMolc_Importer"/>
</dbReference>
<organism evidence="12 13">
    <name type="scientific">Synechocystis salina LEGE 00031</name>
    <dbReference type="NCBI Taxonomy" id="1828736"/>
    <lineage>
        <taxon>Bacteria</taxon>
        <taxon>Bacillati</taxon>
        <taxon>Cyanobacteriota</taxon>
        <taxon>Cyanophyceae</taxon>
        <taxon>Synechococcales</taxon>
        <taxon>Merismopediaceae</taxon>
        <taxon>Synechocystis</taxon>
    </lineage>
</organism>
<keyword evidence="3" id="KW-0813">Transport</keyword>
<dbReference type="PROSITE" id="PS00211">
    <property type="entry name" value="ABC_TRANSPORTER_1"/>
    <property type="match status" value="1"/>
</dbReference>
<keyword evidence="10" id="KW-0472">Membrane</keyword>
<dbReference type="CDD" id="cd13553">
    <property type="entry name" value="PBP2_NrtA_CpmA_like"/>
    <property type="match status" value="1"/>
</dbReference>
<evidence type="ECO:0000256" key="3">
    <source>
        <dbReference type="ARBA" id="ARBA00022448"/>
    </source>
</evidence>
<dbReference type="RefSeq" id="WP_194018961.1">
    <property type="nucleotide sequence ID" value="NZ_JADEVV010000007.1"/>
</dbReference>
<dbReference type="Gene3D" id="3.40.190.10">
    <property type="entry name" value="Periplasmic binding protein-like II"/>
    <property type="match status" value="2"/>
</dbReference>
<dbReference type="EMBL" id="JADEVV010000007">
    <property type="protein sequence ID" value="MBE9252992.1"/>
    <property type="molecule type" value="Genomic_DNA"/>
</dbReference>
<dbReference type="InterPro" id="IPR003439">
    <property type="entry name" value="ABC_transporter-like_ATP-bd"/>
</dbReference>
<dbReference type="InterPro" id="IPR017871">
    <property type="entry name" value="ABC_transporter-like_CS"/>
</dbReference>
<evidence type="ECO:0000259" key="11">
    <source>
        <dbReference type="PROSITE" id="PS50893"/>
    </source>
</evidence>
<dbReference type="PANTHER" id="PTHR42781">
    <property type="entry name" value="SPERMIDINE/PUTRESCINE IMPORT ATP-BINDING PROTEIN POTA"/>
    <property type="match status" value="1"/>
</dbReference>
<evidence type="ECO:0000256" key="9">
    <source>
        <dbReference type="ARBA" id="ARBA00023065"/>
    </source>
</evidence>
<dbReference type="SMART" id="SM00382">
    <property type="entry name" value="AAA"/>
    <property type="match status" value="1"/>
</dbReference>
<evidence type="ECO:0000313" key="12">
    <source>
        <dbReference type="EMBL" id="MBE9252992.1"/>
    </source>
</evidence>
<comment type="subcellular location">
    <subcellularLocation>
        <location evidence="1">Cell inner membrane</location>
        <topology evidence="1">Peripheral membrane protein</topology>
    </subcellularLocation>
</comment>